<dbReference type="EMBL" id="BGZK01002154">
    <property type="protein sequence ID" value="GBP91249.1"/>
    <property type="molecule type" value="Genomic_DNA"/>
</dbReference>
<proteinExistence type="predicted"/>
<evidence type="ECO:0000313" key="1">
    <source>
        <dbReference type="EMBL" id="GBP91249.1"/>
    </source>
</evidence>
<protein>
    <submittedName>
        <fullName evidence="1">Uncharacterized protein</fullName>
    </submittedName>
</protein>
<organism evidence="1 2">
    <name type="scientific">Eumeta variegata</name>
    <name type="common">Bagworm moth</name>
    <name type="synonym">Eumeta japonica</name>
    <dbReference type="NCBI Taxonomy" id="151549"/>
    <lineage>
        <taxon>Eukaryota</taxon>
        <taxon>Metazoa</taxon>
        <taxon>Ecdysozoa</taxon>
        <taxon>Arthropoda</taxon>
        <taxon>Hexapoda</taxon>
        <taxon>Insecta</taxon>
        <taxon>Pterygota</taxon>
        <taxon>Neoptera</taxon>
        <taxon>Endopterygota</taxon>
        <taxon>Lepidoptera</taxon>
        <taxon>Glossata</taxon>
        <taxon>Ditrysia</taxon>
        <taxon>Tineoidea</taxon>
        <taxon>Psychidae</taxon>
        <taxon>Oiketicinae</taxon>
        <taxon>Eumeta</taxon>
    </lineage>
</organism>
<dbReference type="AlphaFoldDB" id="A0A4C1ZW33"/>
<accession>A0A4C1ZW33</accession>
<evidence type="ECO:0000313" key="2">
    <source>
        <dbReference type="Proteomes" id="UP000299102"/>
    </source>
</evidence>
<dbReference type="Proteomes" id="UP000299102">
    <property type="component" value="Unassembled WGS sequence"/>
</dbReference>
<keyword evidence="2" id="KW-1185">Reference proteome</keyword>
<sequence>MILQVTKRSDGTRAATRIRVRLEARVEWNRSEDWIKNMFTFVNFGMGLQDQRVGGHRRPWTLVTPKELVVASEVVGRWRGSARTFTELLLVERNTIVKALISNRLIFVLQPHYAIA</sequence>
<name>A0A4C1ZW33_EUMVA</name>
<reference evidence="1 2" key="1">
    <citation type="journal article" date="2019" name="Commun. Biol.">
        <title>The bagworm genome reveals a unique fibroin gene that provides high tensile strength.</title>
        <authorList>
            <person name="Kono N."/>
            <person name="Nakamura H."/>
            <person name="Ohtoshi R."/>
            <person name="Tomita M."/>
            <person name="Numata K."/>
            <person name="Arakawa K."/>
        </authorList>
    </citation>
    <scope>NUCLEOTIDE SEQUENCE [LARGE SCALE GENOMIC DNA]</scope>
</reference>
<comment type="caution">
    <text evidence="1">The sequence shown here is derived from an EMBL/GenBank/DDBJ whole genome shotgun (WGS) entry which is preliminary data.</text>
</comment>
<gene>
    <name evidence="1" type="ORF">EVAR_64046_1</name>
</gene>